<evidence type="ECO:0000256" key="6">
    <source>
        <dbReference type="HAMAP-Rule" id="MF_01871"/>
    </source>
</evidence>
<name>A0A0K6HSN6_9BURK</name>
<dbReference type="InterPro" id="IPR018752">
    <property type="entry name" value="DabA"/>
</dbReference>
<feature type="binding site" evidence="6">
    <location>
        <position position="734"/>
    </location>
    <ligand>
        <name>Zn(2+)</name>
        <dbReference type="ChEBI" id="CHEBI:29105"/>
    </ligand>
</feature>
<keyword evidence="1 6" id="KW-0813">Transport</keyword>
<evidence type="ECO:0000313" key="8">
    <source>
        <dbReference type="Proteomes" id="UP000183649"/>
    </source>
</evidence>
<dbReference type="AlphaFoldDB" id="A0A0K6HSN6"/>
<comment type="similarity">
    <text evidence="6">Belongs to the inorganic carbon transporter (TC 9.A.2) DabA family.</text>
</comment>
<evidence type="ECO:0000256" key="2">
    <source>
        <dbReference type="ARBA" id="ARBA00022475"/>
    </source>
</evidence>
<dbReference type="GO" id="GO:0008270">
    <property type="term" value="F:zinc ion binding"/>
    <property type="evidence" value="ECO:0007669"/>
    <property type="project" value="UniProtKB-UniRule"/>
</dbReference>
<keyword evidence="3 6" id="KW-0479">Metal-binding</keyword>
<evidence type="ECO:0000256" key="3">
    <source>
        <dbReference type="ARBA" id="ARBA00022723"/>
    </source>
</evidence>
<keyword evidence="5 6" id="KW-0472">Membrane</keyword>
<comment type="subcellular location">
    <subcellularLocation>
        <location evidence="6">Cell membrane</location>
        <topology evidence="6">Peripheral membrane protein</topology>
    </subcellularLocation>
</comment>
<keyword evidence="2 6" id="KW-1003">Cell membrane</keyword>
<gene>
    <name evidence="6" type="primary">dabA</name>
    <name evidence="7" type="ORF">Ga0061069_101421</name>
</gene>
<keyword evidence="8" id="KW-1185">Reference proteome</keyword>
<evidence type="ECO:0000313" key="7">
    <source>
        <dbReference type="EMBL" id="CUA93935.1"/>
    </source>
</evidence>
<feature type="binding site" evidence="6">
    <location>
        <position position="462"/>
    </location>
    <ligand>
        <name>Zn(2+)</name>
        <dbReference type="ChEBI" id="CHEBI:29105"/>
    </ligand>
</feature>
<dbReference type="HAMAP" id="MF_01871">
    <property type="entry name" value="DabA"/>
    <property type="match status" value="1"/>
</dbReference>
<accession>A0A0K6HSN6</accession>
<proteinExistence type="inferred from homology"/>
<feature type="binding site" evidence="6">
    <location>
        <position position="719"/>
    </location>
    <ligand>
        <name>Zn(2+)</name>
        <dbReference type="ChEBI" id="CHEBI:29105"/>
    </ligand>
</feature>
<evidence type="ECO:0000256" key="4">
    <source>
        <dbReference type="ARBA" id="ARBA00022833"/>
    </source>
</evidence>
<evidence type="ECO:0000256" key="5">
    <source>
        <dbReference type="ARBA" id="ARBA00023136"/>
    </source>
</evidence>
<comment type="function">
    <text evidence="6">Part of an energy-coupled inorganic carbon pump.</text>
</comment>
<evidence type="ECO:0000256" key="1">
    <source>
        <dbReference type="ARBA" id="ARBA00022448"/>
    </source>
</evidence>
<reference evidence="8" key="1">
    <citation type="submission" date="2015-08" db="EMBL/GenBank/DDBJ databases">
        <authorList>
            <person name="Varghese N."/>
        </authorList>
    </citation>
    <scope>NUCLEOTIDE SEQUENCE [LARGE SCALE GENOMIC DNA]</scope>
    <source>
        <strain evidence="8">DSM 18181</strain>
    </source>
</reference>
<feature type="binding site" evidence="6">
    <location>
        <position position="460"/>
    </location>
    <ligand>
        <name>Zn(2+)</name>
        <dbReference type="ChEBI" id="CHEBI:29105"/>
    </ligand>
</feature>
<dbReference type="STRING" id="339866.GCA_001418255_00417"/>
<organism evidence="7 8">
    <name type="scientific">Thiomonas bhubaneswarensis</name>
    <dbReference type="NCBI Taxonomy" id="339866"/>
    <lineage>
        <taxon>Bacteria</taxon>
        <taxon>Pseudomonadati</taxon>
        <taxon>Pseudomonadota</taxon>
        <taxon>Betaproteobacteria</taxon>
        <taxon>Burkholderiales</taxon>
        <taxon>Thiomonas</taxon>
    </lineage>
</organism>
<dbReference type="PANTHER" id="PTHR38344:SF1">
    <property type="entry name" value="INORGANIC CARBON TRANSPORTER SUBUNIT DABA-RELATED"/>
    <property type="match status" value="1"/>
</dbReference>
<dbReference type="PANTHER" id="PTHR38344">
    <property type="entry name" value="UPF0753 PROTEIN AQ_863"/>
    <property type="match status" value="1"/>
</dbReference>
<dbReference type="Proteomes" id="UP000183649">
    <property type="component" value="Unassembled WGS sequence"/>
</dbReference>
<sequence length="1037" mass="116615">MVDALNLGKRLRVRSTAYVAGEPVPFFWPMRTFIHHNPLYGLEDMPFEQAVRRGAELFHARMFLPRSNYQHWQSEGKVRRDTLVDEIARRSQALPAVPGIDWPRWLMSLMQLPHDRDVVVTGAKAQDVHAALHGQPPSSQAVDVSGLLPGLQQRLHHRTLPAAVDALWGTRMADELDELVIKSCLDFFDEDQSSWRMPGRERGLFAAWSDIARRNARLFLRGLHVRRILDQVQDAENAVVHVMDEMGIDPDDWPAYFTHELTRLHGWTGFVRWRSSAKHYYWAQRYPADVVDLLAIRLVVGLALLQESARQRRTPVRRDQLDALLQERGAECLLREALHTGQVLPGWAQRIDDVLSRGDCARCDDLLKQYWPLWQAQLGREQAGELRELAASADAIAALDALSPEGVAGLLQGLQEFVPQEGMVWTLAMEAQAIDHLLANVQVPQDLPAGKRPFAQAMFCIDVRSEPIRRHLERVGDYQTFGIAGFFGVPVGFLGYGKGSESHFCPAVVTPKNLVLELPAALDPNDEDFVSTLGHVLHDLKSSVLSPYVTVEAVGMLFGLDLFGKTLAPLGYSRWRSRIDAEKPVTRLLVDKLTREQADSIIRTLQRAMIVKALHAELHIERERVDDDMIRELRETALRHREGPTRLRTAFGVADKQEADFIAKLREDYRIDADYANYQLVRLGRIGYSLDEQVNYVHTALTMIGLTRNFSRFVLIVGHNGQTENNPYESALDCGACGGGSGLVNARVLAQMANKSAVRERLATMGITIPEDTWFLPALHITTTDAIELLDLDLLPPRHLVYLDRLRNGLRAASKLAAAERMPRLLPHARELDPAQAYRAAQRLAVDWAQTRPEWGLSKNVYGIIGRRSLSQAADLEGRPFLLSYDWRCDPKGRLLENLLAAPVVVGEWINLEHFFSTVDNAHLGSGSKAYHNVAGRFGVMTGNLSDLRTGLPMQTVMREGQPYHEPMRLIALIEAPLDFAGRALQSVVKVKNLVLGGWIRAIVIDPTQGYKPFVYNNGQWEERAPLVPQTQEDLVA</sequence>
<protein>
    <recommendedName>
        <fullName evidence="6">Probable inorganic carbon transporter subunit DabA</fullName>
    </recommendedName>
</protein>
<keyword evidence="4 6" id="KW-0862">Zinc</keyword>
<dbReference type="OrthoDB" id="9805101at2"/>
<dbReference type="RefSeq" id="WP_055449484.1">
    <property type="nucleotide sequence ID" value="NZ_CYHF01000001.1"/>
</dbReference>
<dbReference type="GO" id="GO:0005886">
    <property type="term" value="C:plasma membrane"/>
    <property type="evidence" value="ECO:0007669"/>
    <property type="project" value="UniProtKB-SubCell"/>
</dbReference>
<comment type="cofactor">
    <cofactor evidence="6">
        <name>Zn(2+)</name>
        <dbReference type="ChEBI" id="CHEBI:29105"/>
    </cofactor>
</comment>
<comment type="subunit">
    <text evidence="6">Forms a complex with DabB.</text>
</comment>
<dbReference type="Pfam" id="PF10070">
    <property type="entry name" value="DabA"/>
    <property type="match status" value="1"/>
</dbReference>
<dbReference type="EMBL" id="CYHF01000001">
    <property type="protein sequence ID" value="CUA93935.1"/>
    <property type="molecule type" value="Genomic_DNA"/>
</dbReference>